<proteinExistence type="predicted"/>
<name>A0ABV1HMZ8_9FIRM</name>
<sequence>MKKVFGIGSCMVGIVLVISGAVMKLKGQTAVTVIGGADGPTAVFVAGKLNGDFSIMLILIGIVLLAVAAIVYWKKNGGNS</sequence>
<protein>
    <submittedName>
        <fullName evidence="2">LPXTG cell wall anchor domain-containing protein</fullName>
    </submittedName>
</protein>
<accession>A0ABV1HMZ8</accession>
<keyword evidence="1" id="KW-1133">Transmembrane helix</keyword>
<feature type="transmembrane region" description="Helical" evidence="1">
    <location>
        <begin position="53"/>
        <end position="73"/>
    </location>
</feature>
<keyword evidence="1" id="KW-0812">Transmembrane</keyword>
<comment type="caution">
    <text evidence="2">The sequence shown here is derived from an EMBL/GenBank/DDBJ whole genome shotgun (WGS) entry which is preliminary data.</text>
</comment>
<dbReference type="NCBIfam" id="TIGR01167">
    <property type="entry name" value="LPXTG_anchor"/>
    <property type="match status" value="1"/>
</dbReference>
<dbReference type="Proteomes" id="UP001437460">
    <property type="component" value="Unassembled WGS sequence"/>
</dbReference>
<keyword evidence="3" id="KW-1185">Reference proteome</keyword>
<feature type="transmembrane region" description="Helical" evidence="1">
    <location>
        <begin position="6"/>
        <end position="23"/>
    </location>
</feature>
<organism evidence="2 3">
    <name type="scientific">Ventrimonas faecis</name>
    <dbReference type="NCBI Taxonomy" id="3133170"/>
    <lineage>
        <taxon>Bacteria</taxon>
        <taxon>Bacillati</taxon>
        <taxon>Bacillota</taxon>
        <taxon>Clostridia</taxon>
        <taxon>Lachnospirales</taxon>
        <taxon>Lachnospiraceae</taxon>
        <taxon>Ventrimonas</taxon>
    </lineage>
</organism>
<keyword evidence="1" id="KW-0472">Membrane</keyword>
<gene>
    <name evidence="2" type="ORF">WMO41_07350</name>
</gene>
<reference evidence="2 3" key="1">
    <citation type="submission" date="2024-03" db="EMBL/GenBank/DDBJ databases">
        <title>Human intestinal bacterial collection.</title>
        <authorList>
            <person name="Pauvert C."/>
            <person name="Hitch T.C.A."/>
            <person name="Clavel T."/>
        </authorList>
    </citation>
    <scope>NUCLEOTIDE SEQUENCE [LARGE SCALE GENOMIC DNA]</scope>
    <source>
        <strain evidence="2 3">CLA-AP-H27</strain>
    </source>
</reference>
<dbReference type="EMBL" id="JBBMFJ010000012">
    <property type="protein sequence ID" value="MEQ2562978.1"/>
    <property type="molecule type" value="Genomic_DNA"/>
</dbReference>
<evidence type="ECO:0000313" key="2">
    <source>
        <dbReference type="EMBL" id="MEQ2562978.1"/>
    </source>
</evidence>
<evidence type="ECO:0000313" key="3">
    <source>
        <dbReference type="Proteomes" id="UP001437460"/>
    </source>
</evidence>
<evidence type="ECO:0000256" key="1">
    <source>
        <dbReference type="SAM" id="Phobius"/>
    </source>
</evidence>
<dbReference type="RefSeq" id="WP_349229193.1">
    <property type="nucleotide sequence ID" value="NZ_JBBMFJ010000012.1"/>
</dbReference>